<keyword evidence="4" id="KW-1185">Reference proteome</keyword>
<feature type="region of interest" description="Disordered" evidence="2">
    <location>
        <begin position="1"/>
        <end position="43"/>
    </location>
</feature>
<comment type="caution">
    <text evidence="3">The sequence shown here is derived from an EMBL/GenBank/DDBJ whole genome shotgun (WGS) entry which is preliminary data.</text>
</comment>
<evidence type="ECO:0000256" key="1">
    <source>
        <dbReference type="ARBA" id="ARBA00010954"/>
    </source>
</evidence>
<dbReference type="EMBL" id="BPLR01007432">
    <property type="protein sequence ID" value="GIY16878.1"/>
    <property type="molecule type" value="Genomic_DNA"/>
</dbReference>
<dbReference type="PANTHER" id="PTHR12832">
    <property type="entry name" value="TESTIS-SPECIFIC PROTEIN PBS13 T-COMPLEX 11"/>
    <property type="match status" value="1"/>
</dbReference>
<dbReference type="GO" id="GO:0007165">
    <property type="term" value="P:signal transduction"/>
    <property type="evidence" value="ECO:0007669"/>
    <property type="project" value="TreeGrafter"/>
</dbReference>
<dbReference type="Pfam" id="PF05794">
    <property type="entry name" value="Tcp11"/>
    <property type="match status" value="1"/>
</dbReference>
<accession>A0AAV4R9U8</accession>
<evidence type="ECO:0000313" key="3">
    <source>
        <dbReference type="EMBL" id="GIY16878.1"/>
    </source>
</evidence>
<dbReference type="Proteomes" id="UP001054945">
    <property type="component" value="Unassembled WGS sequence"/>
</dbReference>
<protein>
    <submittedName>
        <fullName evidence="3">T-complex protein 11-like protein 1</fullName>
    </submittedName>
</protein>
<gene>
    <name evidence="3" type="primary">TCP11L1</name>
    <name evidence="3" type="ORF">CEXT_231281</name>
</gene>
<dbReference type="AlphaFoldDB" id="A0AAV4R9U8"/>
<proteinExistence type="inferred from homology"/>
<evidence type="ECO:0000313" key="4">
    <source>
        <dbReference type="Proteomes" id="UP001054945"/>
    </source>
</evidence>
<sequence>MNNERDKETGESSKTPQHTRPQEIPSRQDARNPNLGASMMFPSSVPPSPPSFISMEQLLKAAEDVSKSGFNMALAHEIAVNKDFKLQQKIPKSSLEEKVTEICHKAFWDLLSEQLSSEPPVYDQAMVLLKEVKGTFAVKILDYIGWLPLLIWLLLPHNTRLKNEINAVLDIELIEQQTKKGVIDVLSYAKFIISTMSRICAPARDPKIQELRQLTDIVPLYRGILETLESMKVDMVNFTISRMRPHIQQHSIEYEQMKFKEILQSLEGLTPPVDGLKFTRLWLQNVYKEVTEQHQEDRANSLILRRAYLKILRWKEAEYFPETLHLDHERFITLRDDLTVMILTATVILVTYSTVGPAIQGITDFKNTLKSHVQILLADAAQCNSKDLETKMEAVGLQVVKEVNECLDTHGYTTLDNEKEISLIALIKKTADEDHNVRILISMF</sequence>
<comment type="similarity">
    <text evidence="1">Belongs to the TCP11 family.</text>
</comment>
<name>A0AAV4R9U8_CAEEX</name>
<organism evidence="3 4">
    <name type="scientific">Caerostris extrusa</name>
    <name type="common">Bark spider</name>
    <name type="synonym">Caerostris bankana</name>
    <dbReference type="NCBI Taxonomy" id="172846"/>
    <lineage>
        <taxon>Eukaryota</taxon>
        <taxon>Metazoa</taxon>
        <taxon>Ecdysozoa</taxon>
        <taxon>Arthropoda</taxon>
        <taxon>Chelicerata</taxon>
        <taxon>Arachnida</taxon>
        <taxon>Araneae</taxon>
        <taxon>Araneomorphae</taxon>
        <taxon>Entelegynae</taxon>
        <taxon>Araneoidea</taxon>
        <taxon>Araneidae</taxon>
        <taxon>Caerostris</taxon>
    </lineage>
</organism>
<dbReference type="InterPro" id="IPR008862">
    <property type="entry name" value="Tcp11"/>
</dbReference>
<dbReference type="PANTHER" id="PTHR12832:SF11">
    <property type="entry name" value="LD23868P"/>
    <property type="match status" value="1"/>
</dbReference>
<evidence type="ECO:0000256" key="2">
    <source>
        <dbReference type="SAM" id="MobiDB-lite"/>
    </source>
</evidence>
<feature type="compositionally biased region" description="Basic and acidic residues" evidence="2">
    <location>
        <begin position="1"/>
        <end position="11"/>
    </location>
</feature>
<reference evidence="3 4" key="1">
    <citation type="submission" date="2021-06" db="EMBL/GenBank/DDBJ databases">
        <title>Caerostris extrusa draft genome.</title>
        <authorList>
            <person name="Kono N."/>
            <person name="Arakawa K."/>
        </authorList>
    </citation>
    <scope>NUCLEOTIDE SEQUENCE [LARGE SCALE GENOMIC DNA]</scope>
</reference>